<evidence type="ECO:0000313" key="2">
    <source>
        <dbReference type="EMBL" id="MXO72531.1"/>
    </source>
</evidence>
<dbReference type="RefSeq" id="WP_160772462.1">
    <property type="nucleotide sequence ID" value="NZ_WTYV01000005.1"/>
</dbReference>
<dbReference type="OrthoDB" id="7404022at2"/>
<dbReference type="InterPro" id="IPR010982">
    <property type="entry name" value="Lambda_DNA-bd_dom_sf"/>
</dbReference>
<sequence length="194" mass="21332">MINRIRDIRKQKNMTLAEVAAACSPPTTAQTIGRLETGMRNLSLVWMNRIGTALGVDPELLVKGEDEAVPQVIARLTDQGAEPLTRPRDAILPTQLTEGQKDTGPLVCLVIETPQGEYRAGDQLWMRQVGLEQTASIINRDVLAPRSGGRFAFGRLIDRQGTMVGLLPPGMGQRQIVIDRPSWLAVAEMLVRKL</sequence>
<comment type="caution">
    <text evidence="2">The sequence shown here is derived from an EMBL/GenBank/DDBJ whole genome shotgun (WGS) entry which is preliminary data.</text>
</comment>
<dbReference type="SMART" id="SM00530">
    <property type="entry name" value="HTH_XRE"/>
    <property type="match status" value="1"/>
</dbReference>
<gene>
    <name evidence="2" type="ORF">GRI99_12930</name>
</gene>
<dbReference type="EMBL" id="WTYV01000005">
    <property type="protein sequence ID" value="MXO72531.1"/>
    <property type="molecule type" value="Genomic_DNA"/>
</dbReference>
<dbReference type="AlphaFoldDB" id="A0A844Z0M2"/>
<dbReference type="GO" id="GO:0003677">
    <property type="term" value="F:DNA binding"/>
    <property type="evidence" value="ECO:0007669"/>
    <property type="project" value="InterPro"/>
</dbReference>
<accession>A0A844Z0M2</accession>
<reference evidence="2 3" key="1">
    <citation type="submission" date="2019-12" db="EMBL/GenBank/DDBJ databases">
        <title>Genomic-based taxomic classification of the family Erythrobacteraceae.</title>
        <authorList>
            <person name="Xu L."/>
        </authorList>
    </citation>
    <scope>NUCLEOTIDE SEQUENCE [LARGE SCALE GENOMIC DNA]</scope>
    <source>
        <strain evidence="2 3">M0322</strain>
    </source>
</reference>
<proteinExistence type="predicted"/>
<dbReference type="Proteomes" id="UP000466966">
    <property type="component" value="Unassembled WGS sequence"/>
</dbReference>
<dbReference type="InterPro" id="IPR001387">
    <property type="entry name" value="Cro/C1-type_HTH"/>
</dbReference>
<dbReference type="CDD" id="cd00093">
    <property type="entry name" value="HTH_XRE"/>
    <property type="match status" value="1"/>
</dbReference>
<dbReference type="SUPFAM" id="SSF47413">
    <property type="entry name" value="lambda repressor-like DNA-binding domains"/>
    <property type="match status" value="1"/>
</dbReference>
<protein>
    <submittedName>
        <fullName evidence="2">Helix-turn-helix domain-containing protein</fullName>
    </submittedName>
</protein>
<evidence type="ECO:0000313" key="3">
    <source>
        <dbReference type="Proteomes" id="UP000466966"/>
    </source>
</evidence>
<organism evidence="2 3">
    <name type="scientific">Alteraurantiacibacter buctensis</name>
    <dbReference type="NCBI Taxonomy" id="1503981"/>
    <lineage>
        <taxon>Bacteria</taxon>
        <taxon>Pseudomonadati</taxon>
        <taxon>Pseudomonadota</taxon>
        <taxon>Alphaproteobacteria</taxon>
        <taxon>Sphingomonadales</taxon>
        <taxon>Erythrobacteraceae</taxon>
        <taxon>Alteraurantiacibacter</taxon>
    </lineage>
</organism>
<name>A0A844Z0M2_9SPHN</name>
<dbReference type="PROSITE" id="PS50943">
    <property type="entry name" value="HTH_CROC1"/>
    <property type="match status" value="1"/>
</dbReference>
<evidence type="ECO:0000259" key="1">
    <source>
        <dbReference type="PROSITE" id="PS50943"/>
    </source>
</evidence>
<dbReference type="Gene3D" id="1.10.260.40">
    <property type="entry name" value="lambda repressor-like DNA-binding domains"/>
    <property type="match status" value="1"/>
</dbReference>
<dbReference type="Pfam" id="PF01381">
    <property type="entry name" value="HTH_3"/>
    <property type="match status" value="1"/>
</dbReference>
<keyword evidence="3" id="KW-1185">Reference proteome</keyword>
<feature type="domain" description="HTH cro/C1-type" evidence="1">
    <location>
        <begin position="5"/>
        <end position="61"/>
    </location>
</feature>